<organism evidence="1 2">
    <name type="scientific">Paraburkholderia bannensis</name>
    <dbReference type="NCBI Taxonomy" id="765414"/>
    <lineage>
        <taxon>Bacteria</taxon>
        <taxon>Pseudomonadati</taxon>
        <taxon>Pseudomonadota</taxon>
        <taxon>Betaproteobacteria</taxon>
        <taxon>Burkholderiales</taxon>
        <taxon>Burkholderiaceae</taxon>
        <taxon>Paraburkholderia</taxon>
    </lineage>
</organism>
<sequence>MAQDFQDGPACRAGGFAIVGHTGLAAREQRPADVRGSRMCFAQTAQLDHGRVAVGDRNRETDKAALADIQLRADG</sequence>
<comment type="caution">
    <text evidence="1">The sequence shown here is derived from an EMBL/GenBank/DDBJ whole genome shotgun (WGS) entry which is preliminary data.</text>
</comment>
<accession>A0A7W9TX77</accession>
<dbReference type="EMBL" id="JACHBW010000004">
    <property type="protein sequence ID" value="MBB6102020.1"/>
    <property type="molecule type" value="Genomic_DNA"/>
</dbReference>
<dbReference type="Proteomes" id="UP000571554">
    <property type="component" value="Unassembled WGS sequence"/>
</dbReference>
<evidence type="ECO:0000313" key="1">
    <source>
        <dbReference type="EMBL" id="MBB6102020.1"/>
    </source>
</evidence>
<name>A0A7W9TX77_9BURK</name>
<proteinExistence type="predicted"/>
<evidence type="ECO:0000313" key="2">
    <source>
        <dbReference type="Proteomes" id="UP000571554"/>
    </source>
</evidence>
<protein>
    <submittedName>
        <fullName evidence="1">Uncharacterized protein</fullName>
    </submittedName>
</protein>
<dbReference type="AlphaFoldDB" id="A0A7W9TX77"/>
<gene>
    <name evidence="1" type="ORF">F4827_001868</name>
</gene>
<keyword evidence="2" id="KW-1185">Reference proteome</keyword>
<reference evidence="1 2" key="1">
    <citation type="submission" date="2020-08" db="EMBL/GenBank/DDBJ databases">
        <title>Above-ground endophytic microbial communities from plants in different locations in the United States.</title>
        <authorList>
            <person name="Frank C."/>
        </authorList>
    </citation>
    <scope>NUCLEOTIDE SEQUENCE [LARGE SCALE GENOMIC DNA]</scope>
    <source>
        <strain evidence="1 2">WP4_2_2</strain>
    </source>
</reference>